<feature type="compositionally biased region" description="Low complexity" evidence="1">
    <location>
        <begin position="50"/>
        <end position="66"/>
    </location>
</feature>
<organism evidence="2 3">
    <name type="scientific">Halocaridina rubra</name>
    <name type="common">Hawaiian red shrimp</name>
    <dbReference type="NCBI Taxonomy" id="373956"/>
    <lineage>
        <taxon>Eukaryota</taxon>
        <taxon>Metazoa</taxon>
        <taxon>Ecdysozoa</taxon>
        <taxon>Arthropoda</taxon>
        <taxon>Crustacea</taxon>
        <taxon>Multicrustacea</taxon>
        <taxon>Malacostraca</taxon>
        <taxon>Eumalacostraca</taxon>
        <taxon>Eucarida</taxon>
        <taxon>Decapoda</taxon>
        <taxon>Pleocyemata</taxon>
        <taxon>Caridea</taxon>
        <taxon>Atyoidea</taxon>
        <taxon>Atyidae</taxon>
        <taxon>Halocaridina</taxon>
    </lineage>
</organism>
<dbReference type="Proteomes" id="UP001381693">
    <property type="component" value="Unassembled WGS sequence"/>
</dbReference>
<name>A0AAN8XJV7_HALRR</name>
<proteinExistence type="predicted"/>
<feature type="region of interest" description="Disordered" evidence="1">
    <location>
        <begin position="22"/>
        <end position="104"/>
    </location>
</feature>
<feature type="compositionally biased region" description="Polar residues" evidence="1">
    <location>
        <begin position="68"/>
        <end position="86"/>
    </location>
</feature>
<dbReference type="EMBL" id="JAXCGZ010006703">
    <property type="protein sequence ID" value="KAK7079579.1"/>
    <property type="molecule type" value="Genomic_DNA"/>
</dbReference>
<feature type="compositionally biased region" description="Low complexity" evidence="1">
    <location>
        <begin position="22"/>
        <end position="36"/>
    </location>
</feature>
<dbReference type="AlphaFoldDB" id="A0AAN8XJV7"/>
<comment type="caution">
    <text evidence="2">The sequence shown here is derived from an EMBL/GenBank/DDBJ whole genome shotgun (WGS) entry which is preliminary data.</text>
</comment>
<sequence>MLNEKLNIRYCIGSSRAGSARVGSARSSIGRVSSARPSVDTNRPKLHVGRPSSAPVVPRRPSSAPAQGGSTHLYSKKTGAQASAFHSYSARKGGYHTPHVKSHDVSHLNLKVEGKSIRSVSYAPRRHLPVSRGTLRVVSSHAYSSARKQNKVCLRE</sequence>
<gene>
    <name evidence="2" type="ORF">SK128_025204</name>
</gene>
<evidence type="ECO:0000313" key="2">
    <source>
        <dbReference type="EMBL" id="KAK7079579.1"/>
    </source>
</evidence>
<evidence type="ECO:0000256" key="1">
    <source>
        <dbReference type="SAM" id="MobiDB-lite"/>
    </source>
</evidence>
<protein>
    <submittedName>
        <fullName evidence="2">Uncharacterized protein</fullName>
    </submittedName>
</protein>
<keyword evidence="3" id="KW-1185">Reference proteome</keyword>
<evidence type="ECO:0000313" key="3">
    <source>
        <dbReference type="Proteomes" id="UP001381693"/>
    </source>
</evidence>
<reference evidence="2 3" key="1">
    <citation type="submission" date="2023-11" db="EMBL/GenBank/DDBJ databases">
        <title>Halocaridina rubra genome assembly.</title>
        <authorList>
            <person name="Smith C."/>
        </authorList>
    </citation>
    <scope>NUCLEOTIDE SEQUENCE [LARGE SCALE GENOMIC DNA]</scope>
    <source>
        <strain evidence="2">EP-1</strain>
        <tissue evidence="2">Whole</tissue>
    </source>
</reference>
<accession>A0AAN8XJV7</accession>